<feature type="region of interest" description="Disordered" evidence="31">
    <location>
        <begin position="1198"/>
        <end position="1221"/>
    </location>
</feature>
<evidence type="ECO:0000256" key="3">
    <source>
        <dbReference type="ARBA" id="ARBA00005585"/>
    </source>
</evidence>
<dbReference type="CDD" id="cd05610">
    <property type="entry name" value="STKc_MASTL"/>
    <property type="match status" value="1"/>
</dbReference>
<evidence type="ECO:0000256" key="7">
    <source>
        <dbReference type="ARBA" id="ARBA00022475"/>
    </source>
</evidence>
<dbReference type="InterPro" id="IPR008271">
    <property type="entry name" value="Ser/Thr_kinase_AS"/>
</dbReference>
<dbReference type="PANTHER" id="PTHR10796">
    <property type="entry name" value="PATCHED-RELATED"/>
    <property type="match status" value="1"/>
</dbReference>
<dbReference type="GO" id="GO:0051301">
    <property type="term" value="P:cell division"/>
    <property type="evidence" value="ECO:0007669"/>
    <property type="project" value="UniProtKB-KW"/>
</dbReference>
<dbReference type="PROSITE" id="PS51285">
    <property type="entry name" value="AGC_KINASE_CTER"/>
    <property type="match status" value="1"/>
</dbReference>
<evidence type="ECO:0000256" key="18">
    <source>
        <dbReference type="ARBA" id="ARBA00022989"/>
    </source>
</evidence>
<feature type="domain" description="Protein kinase" evidence="33">
    <location>
        <begin position="914"/>
        <end position="1722"/>
    </location>
</feature>
<dbReference type="SMART" id="SM00220">
    <property type="entry name" value="S_TKc"/>
    <property type="match status" value="1"/>
</dbReference>
<evidence type="ECO:0000313" key="36">
    <source>
        <dbReference type="EMBL" id="CAH2282217.1"/>
    </source>
</evidence>
<evidence type="ECO:0000313" key="37">
    <source>
        <dbReference type="Proteomes" id="UP001295444"/>
    </source>
</evidence>
<evidence type="ECO:0000256" key="9">
    <source>
        <dbReference type="ARBA" id="ARBA00022527"/>
    </source>
</evidence>
<comment type="similarity">
    <text evidence="4">Belongs to the protein kinase superfamily. AGC Ser/Thr protein kinase family.</text>
</comment>
<dbReference type="Pfam" id="PF02460">
    <property type="entry name" value="Patched"/>
    <property type="match status" value="1"/>
</dbReference>
<evidence type="ECO:0000256" key="19">
    <source>
        <dbReference type="ARBA" id="ARBA00023136"/>
    </source>
</evidence>
<dbReference type="SUPFAM" id="SSF82866">
    <property type="entry name" value="Multidrug efflux transporter AcrB transmembrane domain"/>
    <property type="match status" value="2"/>
</dbReference>
<keyword evidence="8" id="KW-0963">Cytoplasm</keyword>
<evidence type="ECO:0000256" key="20">
    <source>
        <dbReference type="ARBA" id="ARBA00023180"/>
    </source>
</evidence>
<evidence type="ECO:0000256" key="29">
    <source>
        <dbReference type="ARBA" id="ARBA00060429"/>
    </source>
</evidence>
<dbReference type="InterPro" id="IPR000719">
    <property type="entry name" value="Prot_kinase_dom"/>
</dbReference>
<feature type="transmembrane region" description="Helical" evidence="32">
    <location>
        <begin position="29"/>
        <end position="49"/>
    </location>
</feature>
<dbReference type="FunFam" id="1.10.510.10:FF:000278">
    <property type="entry name" value="serine/threonine-protein kinase greatwall isoform X1"/>
    <property type="match status" value="1"/>
</dbReference>
<gene>
    <name evidence="36" type="ORF">PECUL_23A026898</name>
</gene>
<feature type="transmembrane region" description="Helical" evidence="32">
    <location>
        <begin position="307"/>
        <end position="329"/>
    </location>
</feature>
<name>A0AAD1RVR2_PELCU</name>
<evidence type="ECO:0000256" key="26">
    <source>
        <dbReference type="ARBA" id="ARBA00048679"/>
    </source>
</evidence>
<keyword evidence="20" id="KW-0325">Glycoprotein</keyword>
<keyword evidence="19 32" id="KW-0472">Membrane</keyword>
<dbReference type="GO" id="GO:0004674">
    <property type="term" value="F:protein serine/threonine kinase activity"/>
    <property type="evidence" value="ECO:0007669"/>
    <property type="project" value="UniProtKB-KW"/>
</dbReference>
<evidence type="ECO:0000256" key="22">
    <source>
        <dbReference type="ARBA" id="ARBA00023242"/>
    </source>
</evidence>
<dbReference type="InterPro" id="IPR051697">
    <property type="entry name" value="Patched_domain-protein"/>
</dbReference>
<feature type="transmembrane region" description="Helical" evidence="32">
    <location>
        <begin position="797"/>
        <end position="815"/>
    </location>
</feature>
<feature type="domain" description="AGC-kinase C-terminal" evidence="35">
    <location>
        <begin position="1723"/>
        <end position="1766"/>
    </location>
</feature>
<dbReference type="PANTHER" id="PTHR10796:SF60">
    <property type="entry name" value="PATCHED DOMAIN-CONTAINING PROTEIN 3"/>
    <property type="match status" value="1"/>
</dbReference>
<evidence type="ECO:0000256" key="15">
    <source>
        <dbReference type="ARBA" id="ARBA00022776"/>
    </source>
</evidence>
<feature type="transmembrane region" description="Helical" evidence="32">
    <location>
        <begin position="755"/>
        <end position="777"/>
    </location>
</feature>
<dbReference type="Gene3D" id="1.20.1640.10">
    <property type="entry name" value="Multidrug efflux transporter AcrB transmembrane domain"/>
    <property type="match status" value="2"/>
</dbReference>
<keyword evidence="21" id="KW-0206">Cytoskeleton</keyword>
<dbReference type="GO" id="GO:0005524">
    <property type="term" value="F:ATP binding"/>
    <property type="evidence" value="ECO:0007669"/>
    <property type="project" value="UniProtKB-KW"/>
</dbReference>
<comment type="function">
    <text evidence="27">Serine/threonine kinase that plays a key role in M phase by acting as a regulator of mitosis entry and maintenance. Acts by promoting the inactivation of protein phosphatase 2A (PP2A) during M phase: does not directly inhibit PP2A but acts by mediating phosphorylation and subsequent activation of arpp19 and ensa at 'Ser-67', 2 phosphatase inhibitors that specifically inhibit the ppp2r2d (PR55-delta) subunit of PP2A. Inactivation of PP2A during M phase is essential to keep cyclin-B1-CDK1 activity high. Following DNA damage, it is also involved in checkpoint recovery by being inhibited.</text>
</comment>
<feature type="compositionally biased region" description="Basic and acidic residues" evidence="31">
    <location>
        <begin position="1435"/>
        <end position="1459"/>
    </location>
</feature>
<dbReference type="PROSITE" id="PS50156">
    <property type="entry name" value="SSD"/>
    <property type="match status" value="1"/>
</dbReference>
<dbReference type="InterPro" id="IPR003392">
    <property type="entry name" value="PTHD_SSD"/>
</dbReference>
<dbReference type="GO" id="GO:0097225">
    <property type="term" value="C:sperm midpiece"/>
    <property type="evidence" value="ECO:0007669"/>
    <property type="project" value="UniProtKB-ARBA"/>
</dbReference>
<dbReference type="GO" id="GO:0005634">
    <property type="term" value="C:nucleus"/>
    <property type="evidence" value="ECO:0007669"/>
    <property type="project" value="UniProtKB-SubCell"/>
</dbReference>
<comment type="catalytic activity">
    <reaction evidence="26">
        <text>L-seryl-[protein] + ATP = O-phospho-L-seryl-[protein] + ADP + H(+)</text>
        <dbReference type="Rhea" id="RHEA:17989"/>
        <dbReference type="Rhea" id="RHEA-COMP:9863"/>
        <dbReference type="Rhea" id="RHEA-COMP:11604"/>
        <dbReference type="ChEBI" id="CHEBI:15378"/>
        <dbReference type="ChEBI" id="CHEBI:29999"/>
        <dbReference type="ChEBI" id="CHEBI:30616"/>
        <dbReference type="ChEBI" id="CHEBI:83421"/>
        <dbReference type="ChEBI" id="CHEBI:456216"/>
        <dbReference type="EC" id="2.7.11.1"/>
    </reaction>
</comment>
<evidence type="ECO:0000256" key="23">
    <source>
        <dbReference type="ARBA" id="ARBA00023306"/>
    </source>
</evidence>
<keyword evidence="9" id="KW-0723">Serine/threonine-protein kinase</keyword>
<dbReference type="PROSITE" id="PS50011">
    <property type="entry name" value="PROTEIN_KINASE_DOM"/>
    <property type="match status" value="1"/>
</dbReference>
<feature type="region of interest" description="Disordered" evidence="31">
    <location>
        <begin position="1435"/>
        <end position="1466"/>
    </location>
</feature>
<keyword evidence="23" id="KW-0131">Cell cycle</keyword>
<evidence type="ECO:0000256" key="24">
    <source>
        <dbReference type="ARBA" id="ARBA00033099"/>
    </source>
</evidence>
<keyword evidence="37" id="KW-1185">Reference proteome</keyword>
<keyword evidence="13 32" id="KW-0812">Transmembrane</keyword>
<dbReference type="Gene3D" id="3.30.200.20">
    <property type="entry name" value="Phosphorylase Kinase, domain 1"/>
    <property type="match status" value="2"/>
</dbReference>
<evidence type="ECO:0000259" key="35">
    <source>
        <dbReference type="PROSITE" id="PS51285"/>
    </source>
</evidence>
<keyword evidence="10" id="KW-0597">Phosphoprotein</keyword>
<keyword evidence="17" id="KW-0067">ATP-binding</keyword>
<feature type="transmembrane region" description="Helical" evidence="32">
    <location>
        <begin position="700"/>
        <end position="719"/>
    </location>
</feature>
<dbReference type="InterPro" id="IPR011009">
    <property type="entry name" value="Kinase-like_dom_sf"/>
</dbReference>
<dbReference type="InterPro" id="IPR000731">
    <property type="entry name" value="SSD"/>
</dbReference>
<evidence type="ECO:0000256" key="28">
    <source>
        <dbReference type="ARBA" id="ARBA00057027"/>
    </source>
</evidence>
<dbReference type="FunFam" id="1.10.510.10:FF:000484">
    <property type="entry name" value="Serine/threonine-protein kinase greatwall, putative"/>
    <property type="match status" value="1"/>
</dbReference>
<dbReference type="Pfam" id="PF00069">
    <property type="entry name" value="Pkinase"/>
    <property type="match status" value="2"/>
</dbReference>
<comment type="function">
    <text evidence="28">May play a role in sperm development or sperm function. However, does not appear to have an essential role in spermatogenesis or male fertility.</text>
</comment>
<evidence type="ECO:0000256" key="6">
    <source>
        <dbReference type="ARBA" id="ARBA00022148"/>
    </source>
</evidence>
<sequence>MAGCHTDCIERPLSRGFYQLGKLIARYPWWFLLTPFVMSAGLGAGFYFLPQRETSNIEDQFTPIGGPAKSEQDFIKRHFPVNDTGQFSVQRLYTEGSFVSLIAVTLSNNIMNANTFVELLMLDEKVRNLAITMPEAGHDVNFKFHQLCAEVHGNQCLPSNPLLAAVQGNPNKIETINVTYPMFQNTTFLGTYLGGVTLGPEPEHIVQRAIAMKLVYYLREDSDQDRDNSLLWIDHFITSIPNELKALNLKDVEQDPGEVSYFTSVSRQQEFEGSTTSVISLYSITYFVTITFSIISCLRLDCVRSKVWVAAFGVISSGLAVLTSFGLLLLCGVPFVITVANAPFLILGVGVDDMFIMISSWIQTNVKSTLEERMGNTYAEAAVSITITTLTDVLAFYIGIMTTFGSVQSFCIYTGTAILFCFIYNITCFGGFLALNGRREESNRHWLACTKVENSVNNESSVLYRACCVGGAYDQTTGKEIEHPATSFFYRYYGPFLSNIWTKGIVVILYGGYLAISIYGCFQVKEGINLSNLAPDNSYVAPFYEKEKEYFSEYGPRVMVAVTEEVSYWDPDVRNQIKSCMESFENNSYVSKTFSESWLNVYITIADQLRFNIDHNVSFMGNLHILFLIFPDFQQDIQIQSDVIQASRFFIQTVNVTTAVDEKNMLNQLRDIAKDCDIPLLVYHSAFIYFDQYTVIMQNTIQNILVAAAVMFVISLLLIPNPLCALWVTFAIASIIVGVTGFMTFWGINLDCISMINLVICIGFSVDFSAHISYSYVSNKKPNANDRIIDALQSLGYPILQGGLSTILGVIVLSTSESYIFRTFFKIIFLVIGFGMLHGLIFLPVFLTFFGNESGCARLPQVTAVIIKLHRMNITRFISDGQEISFKEVQHSQSVELMLSKKVSVPHPPSIEDFTILKPISRGAFGKVYIARRKNTNKLYAVKVVKKADMINKNMVHQIQAERDALALSKSPFIVHLYYSLQSANNIYLVMEYLIGGDVKSLLHIYGYFDEDMAVKYISEVALALDYLHRHGIIHRDLKPDNMLISNEGHIKLTDFGLSKVTLKRELNMMDILTTPSMAKPKRDYSRTPGQVLSLISSLAFYTPVRKKVQTSVTMTPVSAERTQEKYSTPILMKRRESTLKGNKLLVKCPDVNMSSPSMPVKCLTPNLLKCRNRFGTSSTSSQSRNCLSSMESDCCSSPRWENAPQEPDAPPYLSSSHLNNSLSDKSRAKFQAGRVGQSNKLNELACALSPIVNHRGPSKVNINESILGETPLAVNTKVLSRKCLYENTQENKENLCKTDVRQFDNLSNSNSSESPPWFNSSTLDTQASHEENKSEKNGTKRSYGLVERSPGQDILKDKKHTAVYQRAFKIPDIQANRSTGLTMEIETMFLSHTKQSNQNLIGDTKFNQEYVPAPLSPEKSSTEKAVAKNLLCELDGKDSPNSESDDTSHPKEHVREDSDISYTNELITENQIENYLSVVDKSMRELSFEETQSEETTPENRGLVSMGENRDQINNQYKEPTKKANDIWASPAPVKSNPKKKPAVVFRSYNSTVNISNVSEPSKISIGSMDKIHFSLGCSGSYPLIGTPAQQDRPYRNLQGNVYTPYRTPKSVRRGAAQIETEKILGTPDYLAPELLLGKYHNPAVDWWALGVCLFEFLAGIPPFNDETPAQVFQNILNRDIPWPEEEETLSPNAQSAIDILLTIDNTKRAGFKELKVHPFFHDIEWDDIQNLPMPFIPQPDDETDTAYFEARNNAQHLKVSGFSL</sequence>
<dbReference type="Gene3D" id="1.10.510.10">
    <property type="entry name" value="Transferase(Phosphotransferase) domain 1"/>
    <property type="match status" value="2"/>
</dbReference>
<evidence type="ECO:0000256" key="14">
    <source>
        <dbReference type="ARBA" id="ARBA00022741"/>
    </source>
</evidence>
<protein>
    <recommendedName>
        <fullName evidence="30">Patched domain-containing protein 3</fullName>
        <ecNumber evidence="5">2.7.11.1</ecNumber>
    </recommendedName>
    <alternativeName>
        <fullName evidence="24">Microtubule-associated serine/threonine-protein kinase-like</fullName>
    </alternativeName>
    <alternativeName>
        <fullName evidence="6">Serine/threonine-protein kinase greatwall</fullName>
    </alternativeName>
</protein>
<keyword evidence="16" id="KW-0418">Kinase</keyword>
<feature type="transmembrane region" description="Helical" evidence="32">
    <location>
        <begin position="412"/>
        <end position="435"/>
    </location>
</feature>
<evidence type="ECO:0000256" key="13">
    <source>
        <dbReference type="ARBA" id="ARBA00022692"/>
    </source>
</evidence>
<proteinExistence type="inferred from homology"/>
<evidence type="ECO:0000256" key="31">
    <source>
        <dbReference type="SAM" id="MobiDB-lite"/>
    </source>
</evidence>
<keyword evidence="22" id="KW-0539">Nucleus</keyword>
<dbReference type="EMBL" id="OW240915">
    <property type="protein sequence ID" value="CAH2282217.1"/>
    <property type="molecule type" value="Genomic_DNA"/>
</dbReference>
<feature type="transmembrane region" description="Helical" evidence="32">
    <location>
        <begin position="725"/>
        <end position="748"/>
    </location>
</feature>
<feature type="domain" description="SSD" evidence="34">
    <location>
        <begin position="278"/>
        <end position="435"/>
    </location>
</feature>
<evidence type="ECO:0000256" key="1">
    <source>
        <dbReference type="ARBA" id="ARBA00004123"/>
    </source>
</evidence>
<feature type="transmembrane region" description="Helical" evidence="32">
    <location>
        <begin position="279"/>
        <end position="300"/>
    </location>
</feature>
<evidence type="ECO:0000256" key="5">
    <source>
        <dbReference type="ARBA" id="ARBA00012513"/>
    </source>
</evidence>
<evidence type="ECO:0000256" key="2">
    <source>
        <dbReference type="ARBA" id="ARBA00004300"/>
    </source>
</evidence>
<evidence type="ECO:0000256" key="21">
    <source>
        <dbReference type="ARBA" id="ARBA00023212"/>
    </source>
</evidence>
<dbReference type="PROSITE" id="PS00108">
    <property type="entry name" value="PROTEIN_KINASE_ST"/>
    <property type="match status" value="1"/>
</dbReference>
<dbReference type="FunFam" id="3.30.200.20:FF:000277">
    <property type="entry name" value="serine/threonine-protein kinase greatwall isoform X1"/>
    <property type="match status" value="1"/>
</dbReference>
<keyword evidence="15" id="KW-0498">Mitosis</keyword>
<evidence type="ECO:0000259" key="34">
    <source>
        <dbReference type="PROSITE" id="PS50156"/>
    </source>
</evidence>
<reference evidence="36" key="1">
    <citation type="submission" date="2022-03" db="EMBL/GenBank/DDBJ databases">
        <authorList>
            <person name="Alioto T."/>
            <person name="Alioto T."/>
            <person name="Gomez Garrido J."/>
        </authorList>
    </citation>
    <scope>NUCLEOTIDE SEQUENCE</scope>
</reference>
<feature type="region of interest" description="Disordered" evidence="31">
    <location>
        <begin position="1487"/>
        <end position="1540"/>
    </location>
</feature>
<feature type="transmembrane region" description="Helical" evidence="32">
    <location>
        <begin position="378"/>
        <end position="400"/>
    </location>
</feature>
<evidence type="ECO:0000256" key="27">
    <source>
        <dbReference type="ARBA" id="ARBA00056223"/>
    </source>
</evidence>
<feature type="transmembrane region" description="Helical" evidence="32">
    <location>
        <begin position="335"/>
        <end position="358"/>
    </location>
</feature>
<evidence type="ECO:0000256" key="8">
    <source>
        <dbReference type="ARBA" id="ARBA00022490"/>
    </source>
</evidence>
<feature type="compositionally biased region" description="Low complexity" evidence="31">
    <location>
        <begin position="1307"/>
        <end position="1322"/>
    </location>
</feature>
<keyword evidence="14" id="KW-0547">Nucleotide-binding</keyword>
<keyword evidence="7" id="KW-1003">Cell membrane</keyword>
<keyword evidence="12" id="KW-0808">Transferase</keyword>
<evidence type="ECO:0000256" key="4">
    <source>
        <dbReference type="ARBA" id="ARBA00009903"/>
    </source>
</evidence>
<evidence type="ECO:0000256" key="25">
    <source>
        <dbReference type="ARBA" id="ARBA00047899"/>
    </source>
</evidence>
<accession>A0AAD1RVR2</accession>
<dbReference type="GO" id="GO:0005813">
    <property type="term" value="C:centrosome"/>
    <property type="evidence" value="ECO:0007669"/>
    <property type="project" value="UniProtKB-SubCell"/>
</dbReference>
<comment type="subcellular location">
    <subcellularLocation>
        <location evidence="29">Cell projection</location>
        <location evidence="29">Cilium</location>
        <location evidence="29">Flagellum membrane</location>
        <topology evidence="29">Multi-pass membrane protein</topology>
    </subcellularLocation>
    <subcellularLocation>
        <location evidence="2">Cytoplasm</location>
        <location evidence="2">Cytoskeleton</location>
        <location evidence="2">Microtubule organizing center</location>
        <location evidence="2">Centrosome</location>
    </subcellularLocation>
    <subcellularLocation>
        <location evidence="1">Nucleus</location>
    </subcellularLocation>
</comment>
<dbReference type="InterPro" id="IPR037638">
    <property type="entry name" value="MASTL_STKc"/>
</dbReference>
<dbReference type="InterPro" id="IPR000961">
    <property type="entry name" value="AGC-kinase_C"/>
</dbReference>
<evidence type="ECO:0000256" key="12">
    <source>
        <dbReference type="ARBA" id="ARBA00022679"/>
    </source>
</evidence>
<dbReference type="EC" id="2.7.11.1" evidence="5"/>
<comment type="catalytic activity">
    <reaction evidence="25">
        <text>L-threonyl-[protein] + ATP = O-phospho-L-threonyl-[protein] + ADP + H(+)</text>
        <dbReference type="Rhea" id="RHEA:46608"/>
        <dbReference type="Rhea" id="RHEA-COMP:11060"/>
        <dbReference type="Rhea" id="RHEA-COMP:11605"/>
        <dbReference type="ChEBI" id="CHEBI:15378"/>
        <dbReference type="ChEBI" id="CHEBI:30013"/>
        <dbReference type="ChEBI" id="CHEBI:30616"/>
        <dbReference type="ChEBI" id="CHEBI:61977"/>
        <dbReference type="ChEBI" id="CHEBI:456216"/>
        <dbReference type="EC" id="2.7.11.1"/>
    </reaction>
</comment>
<dbReference type="FunFam" id="1.20.1640.10:FF:000013">
    <property type="entry name" value="PaTched Related family"/>
    <property type="match status" value="1"/>
</dbReference>
<evidence type="ECO:0000256" key="16">
    <source>
        <dbReference type="ARBA" id="ARBA00022777"/>
    </source>
</evidence>
<dbReference type="SUPFAM" id="SSF56112">
    <property type="entry name" value="Protein kinase-like (PK-like)"/>
    <property type="match status" value="1"/>
</dbReference>
<keyword evidence="11" id="KW-0132">Cell division</keyword>
<organism evidence="36 37">
    <name type="scientific">Pelobates cultripes</name>
    <name type="common">Western spadefoot toad</name>
    <dbReference type="NCBI Taxonomy" id="61616"/>
    <lineage>
        <taxon>Eukaryota</taxon>
        <taxon>Metazoa</taxon>
        <taxon>Chordata</taxon>
        <taxon>Craniata</taxon>
        <taxon>Vertebrata</taxon>
        <taxon>Euteleostomi</taxon>
        <taxon>Amphibia</taxon>
        <taxon>Batrachia</taxon>
        <taxon>Anura</taxon>
        <taxon>Pelobatoidea</taxon>
        <taxon>Pelobatidae</taxon>
        <taxon>Pelobates</taxon>
    </lineage>
</organism>
<evidence type="ECO:0000256" key="30">
    <source>
        <dbReference type="ARBA" id="ARBA00074262"/>
    </source>
</evidence>
<feature type="region of interest" description="Disordered" evidence="31">
    <location>
        <begin position="1307"/>
        <end position="1358"/>
    </location>
</feature>
<feature type="transmembrane region" description="Helical" evidence="32">
    <location>
        <begin position="827"/>
        <end position="850"/>
    </location>
</feature>
<comment type="similarity">
    <text evidence="3">Belongs to the patched family.</text>
</comment>
<evidence type="ECO:0000256" key="11">
    <source>
        <dbReference type="ARBA" id="ARBA00022618"/>
    </source>
</evidence>
<keyword evidence="18 32" id="KW-1133">Transmembrane helix</keyword>
<evidence type="ECO:0000259" key="33">
    <source>
        <dbReference type="PROSITE" id="PS50011"/>
    </source>
</evidence>
<evidence type="ECO:0000256" key="32">
    <source>
        <dbReference type="SAM" id="Phobius"/>
    </source>
</evidence>
<dbReference type="Proteomes" id="UP001295444">
    <property type="component" value="Chromosome 04"/>
</dbReference>
<feature type="compositionally biased region" description="Basic and acidic residues" evidence="31">
    <location>
        <begin position="1328"/>
        <end position="1339"/>
    </location>
</feature>
<evidence type="ECO:0000256" key="10">
    <source>
        <dbReference type="ARBA" id="ARBA00022553"/>
    </source>
</evidence>
<dbReference type="GO" id="GO:0016020">
    <property type="term" value="C:membrane"/>
    <property type="evidence" value="ECO:0007669"/>
    <property type="project" value="InterPro"/>
</dbReference>
<evidence type="ECO:0000256" key="17">
    <source>
        <dbReference type="ARBA" id="ARBA00022840"/>
    </source>
</evidence>